<dbReference type="PROSITE" id="PS50967">
    <property type="entry name" value="HRDC"/>
    <property type="match status" value="1"/>
</dbReference>
<dbReference type="InterPro" id="IPR044876">
    <property type="entry name" value="HRDC_dom_sf"/>
</dbReference>
<comment type="similarity">
    <text evidence="8">Belongs to the exosome component 10/RRP6 family.</text>
</comment>
<feature type="compositionally biased region" description="Basic residues" evidence="9">
    <location>
        <begin position="920"/>
        <end position="930"/>
    </location>
</feature>
<organism evidence="11 12">
    <name type="scientific">Aquilegia coerulea</name>
    <name type="common">Rocky mountain columbine</name>
    <dbReference type="NCBI Taxonomy" id="218851"/>
    <lineage>
        <taxon>Eukaryota</taxon>
        <taxon>Viridiplantae</taxon>
        <taxon>Streptophyta</taxon>
        <taxon>Embryophyta</taxon>
        <taxon>Tracheophyta</taxon>
        <taxon>Spermatophyta</taxon>
        <taxon>Magnoliopsida</taxon>
        <taxon>Ranunculales</taxon>
        <taxon>Ranunculaceae</taxon>
        <taxon>Thalictroideae</taxon>
        <taxon>Aquilegia</taxon>
    </lineage>
</organism>
<dbReference type="Gene3D" id="3.30.420.10">
    <property type="entry name" value="Ribonuclease H-like superfamily/Ribonuclease H"/>
    <property type="match status" value="1"/>
</dbReference>
<dbReference type="FunFam" id="3.30.420.10:FF:000065">
    <property type="entry name" value="Protein RRP6-like 2 isoform A"/>
    <property type="match status" value="1"/>
</dbReference>
<dbReference type="SMART" id="SM00341">
    <property type="entry name" value="HRDC"/>
    <property type="match status" value="1"/>
</dbReference>
<dbReference type="STRING" id="218851.A0A2G5EVS6"/>
<dbReference type="AlphaFoldDB" id="A0A2G5EVS6"/>
<keyword evidence="4" id="KW-0378">Hydrolase</keyword>
<dbReference type="Proteomes" id="UP000230069">
    <property type="component" value="Unassembled WGS sequence"/>
</dbReference>
<dbReference type="FunCoup" id="A0A2G5EVS6">
    <property type="interactions" value="3913"/>
</dbReference>
<dbReference type="OrthoDB" id="2250022at2759"/>
<dbReference type="GO" id="GO:0071038">
    <property type="term" value="P:TRAMP-dependent tRNA surveillance pathway"/>
    <property type="evidence" value="ECO:0007669"/>
    <property type="project" value="TreeGrafter"/>
</dbReference>
<evidence type="ECO:0000256" key="6">
    <source>
        <dbReference type="ARBA" id="ARBA00022839"/>
    </source>
</evidence>
<dbReference type="Pfam" id="PF08066">
    <property type="entry name" value="PMC2NT"/>
    <property type="match status" value="1"/>
</dbReference>
<dbReference type="GO" id="GO:0071039">
    <property type="term" value="P:nuclear polyadenylation-dependent CUT catabolic process"/>
    <property type="evidence" value="ECO:0007669"/>
    <property type="project" value="TreeGrafter"/>
</dbReference>
<evidence type="ECO:0000256" key="8">
    <source>
        <dbReference type="ARBA" id="ARBA00043957"/>
    </source>
</evidence>
<proteinExistence type="inferred from homology"/>
<name>A0A2G5EVS6_AQUCA</name>
<dbReference type="InterPro" id="IPR002562">
    <property type="entry name" value="3'-5'_exonuclease_dom"/>
</dbReference>
<dbReference type="SUPFAM" id="SSF53098">
    <property type="entry name" value="Ribonuclease H-like"/>
    <property type="match status" value="1"/>
</dbReference>
<comment type="subcellular location">
    <subcellularLocation>
        <location evidence="1">Nucleus</location>
    </subcellularLocation>
</comment>
<dbReference type="InterPro" id="IPR002121">
    <property type="entry name" value="HRDC_dom"/>
</dbReference>
<dbReference type="GO" id="GO:0071040">
    <property type="term" value="P:nuclear polyadenylation-dependent antisense transcript catabolic process"/>
    <property type="evidence" value="ECO:0007669"/>
    <property type="project" value="TreeGrafter"/>
</dbReference>
<dbReference type="GO" id="GO:0000467">
    <property type="term" value="P:exonucleolytic trimming to generate mature 3'-end of 5.8S rRNA from tricistronic rRNA transcript (SSU-rRNA, 5.8S rRNA, LSU-rRNA)"/>
    <property type="evidence" value="ECO:0007669"/>
    <property type="project" value="InterPro"/>
</dbReference>
<dbReference type="InterPro" id="IPR049559">
    <property type="entry name" value="Rrp6p-like_exo"/>
</dbReference>
<evidence type="ECO:0000256" key="4">
    <source>
        <dbReference type="ARBA" id="ARBA00022801"/>
    </source>
</evidence>
<dbReference type="GO" id="GO:0000175">
    <property type="term" value="F:3'-5'-RNA exonuclease activity"/>
    <property type="evidence" value="ECO:0007669"/>
    <property type="project" value="InterPro"/>
</dbReference>
<reference evidence="11 12" key="1">
    <citation type="submission" date="2017-09" db="EMBL/GenBank/DDBJ databases">
        <title>WGS assembly of Aquilegia coerulea Goldsmith.</title>
        <authorList>
            <person name="Hodges S."/>
            <person name="Kramer E."/>
            <person name="Nordborg M."/>
            <person name="Tomkins J."/>
            <person name="Borevitz J."/>
            <person name="Derieg N."/>
            <person name="Yan J."/>
            <person name="Mihaltcheva S."/>
            <person name="Hayes R.D."/>
            <person name="Rokhsar D."/>
        </authorList>
    </citation>
    <scope>NUCLEOTIDE SEQUENCE [LARGE SCALE GENOMIC DNA]</scope>
    <source>
        <strain evidence="12">cv. Goldsmith</strain>
    </source>
</reference>
<dbReference type="GO" id="GO:0071037">
    <property type="term" value="P:nuclear polyadenylation-dependent snRNA catabolic process"/>
    <property type="evidence" value="ECO:0007669"/>
    <property type="project" value="TreeGrafter"/>
</dbReference>
<dbReference type="Gene3D" id="1.10.150.80">
    <property type="entry name" value="HRDC domain"/>
    <property type="match status" value="1"/>
</dbReference>
<feature type="region of interest" description="Disordered" evidence="9">
    <location>
        <begin position="144"/>
        <end position="175"/>
    </location>
</feature>
<evidence type="ECO:0000256" key="2">
    <source>
        <dbReference type="ARBA" id="ARBA00022552"/>
    </source>
</evidence>
<dbReference type="SUPFAM" id="SSF47819">
    <property type="entry name" value="HRDC-like"/>
    <property type="match status" value="1"/>
</dbReference>
<dbReference type="InterPro" id="IPR012588">
    <property type="entry name" value="Exosome-assoc_fac_Rrp6_N"/>
</dbReference>
<dbReference type="SMART" id="SM00474">
    <property type="entry name" value="35EXOc"/>
    <property type="match status" value="1"/>
</dbReference>
<keyword evidence="7" id="KW-0539">Nucleus</keyword>
<dbReference type="GO" id="GO:0000176">
    <property type="term" value="C:nuclear exosome (RNase complex)"/>
    <property type="evidence" value="ECO:0007669"/>
    <property type="project" value="InterPro"/>
</dbReference>
<feature type="compositionally biased region" description="Basic and acidic residues" evidence="9">
    <location>
        <begin position="936"/>
        <end position="947"/>
    </location>
</feature>
<keyword evidence="6" id="KW-0269">Exonuclease</keyword>
<dbReference type="FunFam" id="1.10.150.80:FF:000001">
    <property type="entry name" value="Putative exosome component 10"/>
    <property type="match status" value="1"/>
</dbReference>
<accession>A0A2G5EVS6</accession>
<evidence type="ECO:0000256" key="5">
    <source>
        <dbReference type="ARBA" id="ARBA00022835"/>
    </source>
</evidence>
<dbReference type="CDD" id="cd06147">
    <property type="entry name" value="Rrp6p_like_exo"/>
    <property type="match status" value="1"/>
</dbReference>
<feature type="domain" description="HRDC" evidence="10">
    <location>
        <begin position="498"/>
        <end position="578"/>
    </location>
</feature>
<feature type="region of interest" description="Disordered" evidence="9">
    <location>
        <begin position="869"/>
        <end position="965"/>
    </location>
</feature>
<dbReference type="InterPro" id="IPR045092">
    <property type="entry name" value="Rrp6-like"/>
</dbReference>
<dbReference type="GO" id="GO:0071035">
    <property type="term" value="P:nuclear polyadenylation-dependent rRNA catabolic process"/>
    <property type="evidence" value="ECO:0007669"/>
    <property type="project" value="TreeGrafter"/>
</dbReference>
<sequence>MMEIDSDSEQSSITKKKIETLASSPLTSSISKLSISSRGIPSDEDFHFYYNFNEFKNPIKEIVKKTESTLKSIGSSTSSIWDKNFNFPDDLDDAYDWLVNINDELFERFDSCVDEFKQVRKMEEESGKRVINSIMDEDGFQLVGRKKKGGSRNLEKDEGEKFGSSSSSVKTVLRDKRTTGARPRVPFHIPSITRPQREFKMVVDNSNEPFEHVWLEKSEDGNRVIHPLENYTDLDFIDRHTMDVELVKPLPLESTPFKLVEEVKDLKELAAKLHDVNEFAVDLEHNQYRSFQGLTCLMQISTRFEDFVVDTLKLHAHIGPHLREVFKDPSKKKVMHGANQDMLWLQRDFGIYVCNMFDTGQASRVLNLERNSLEYLLHHYCGVTANKEYQNADWRLRPIPAEMLKYAREDTHYLLHIYDLMKVSLREASAGSENVDALLSEEMDQNGCKRAVFIVTMSGPIGKVYKRSYDVCMQLYEKEIRTDTSYLYIYGVQGAEFNSQQLAVVAGLCEWRDGVARAEDESTGFILPNKALVEIARHMPLTAGKLRRLVSSKHSYVERNLGSVVNIIKRSIENASAYESVAEQLQNARTEMALAKSPVVADESEALANVDYPTEGETVSVSPQENISGESTDGVITKKAKCTTTSLYVKEEPLVVASSTVECGTCGPKSVLDLSDEVGQLKKEQNGNPVELSQEKFVPGQVGAQAMKESDLQSTNTVNTEATVRVLKKPNRAFGALLGNSASKRKLNADPKVEIKVEQIKSSVTLPFHSFCGGSGQSEPFSRESTSSSYVHSRELNSVTTDIANVEDIISLENCTNVQDSLDAVTDANDSLEHRETDGKIGLSDTGDNPISLSELSSSFQDCLQSINEKRNNGRVKKPREPESSFQLKPFDYAAAREEMRFGKRQEDNKETTNEESHKNLLHSKERRKNSVSSRVPRDDGNKDFQPARRRMAFPPTGNRSATFR</sequence>
<evidence type="ECO:0000256" key="1">
    <source>
        <dbReference type="ARBA" id="ARBA00004123"/>
    </source>
</evidence>
<evidence type="ECO:0000256" key="9">
    <source>
        <dbReference type="SAM" id="MobiDB-lite"/>
    </source>
</evidence>
<evidence type="ECO:0000256" key="7">
    <source>
        <dbReference type="ARBA" id="ARBA00023242"/>
    </source>
</evidence>
<dbReference type="InParanoid" id="A0A2G5EVS6"/>
<keyword evidence="3" id="KW-0540">Nuclease</keyword>
<dbReference type="GO" id="GO:0005730">
    <property type="term" value="C:nucleolus"/>
    <property type="evidence" value="ECO:0007669"/>
    <property type="project" value="UniProtKB-ARBA"/>
</dbReference>
<dbReference type="PANTHER" id="PTHR12124">
    <property type="entry name" value="POLYMYOSITIS/SCLERODERMA AUTOANTIGEN-RELATED"/>
    <property type="match status" value="1"/>
</dbReference>
<dbReference type="GO" id="GO:0003727">
    <property type="term" value="F:single-stranded RNA binding"/>
    <property type="evidence" value="ECO:0007669"/>
    <property type="project" value="TreeGrafter"/>
</dbReference>
<keyword evidence="2" id="KW-0698">rRNA processing</keyword>
<dbReference type="GO" id="GO:0071044">
    <property type="term" value="P:histone mRNA catabolic process"/>
    <property type="evidence" value="ECO:0007669"/>
    <property type="project" value="TreeGrafter"/>
</dbReference>
<dbReference type="EMBL" id="KZ305021">
    <property type="protein sequence ID" value="PIA59838.1"/>
    <property type="molecule type" value="Genomic_DNA"/>
</dbReference>
<evidence type="ECO:0000313" key="11">
    <source>
        <dbReference type="EMBL" id="PIA59838.1"/>
    </source>
</evidence>
<evidence type="ECO:0000259" key="10">
    <source>
        <dbReference type="PROSITE" id="PS50967"/>
    </source>
</evidence>
<dbReference type="InterPro" id="IPR012337">
    <property type="entry name" value="RNaseH-like_sf"/>
</dbReference>
<dbReference type="InterPro" id="IPR036397">
    <property type="entry name" value="RNaseH_sf"/>
</dbReference>
<dbReference type="GO" id="GO:0071051">
    <property type="term" value="P:poly(A)-dependent snoRNA 3'-end processing"/>
    <property type="evidence" value="ECO:0007669"/>
    <property type="project" value="TreeGrafter"/>
</dbReference>
<dbReference type="InterPro" id="IPR010997">
    <property type="entry name" value="HRDC-like_sf"/>
</dbReference>
<dbReference type="GO" id="GO:0080188">
    <property type="term" value="P:gene silencing by siRNA-directed DNA methylation"/>
    <property type="evidence" value="ECO:0007669"/>
    <property type="project" value="UniProtKB-ARBA"/>
</dbReference>
<keyword evidence="5" id="KW-0271">Exosome</keyword>
<feature type="compositionally biased region" description="Basic and acidic residues" evidence="9">
    <location>
        <begin position="895"/>
        <end position="919"/>
    </location>
</feature>
<evidence type="ECO:0000313" key="12">
    <source>
        <dbReference type="Proteomes" id="UP000230069"/>
    </source>
</evidence>
<evidence type="ECO:0000256" key="3">
    <source>
        <dbReference type="ARBA" id="ARBA00022722"/>
    </source>
</evidence>
<dbReference type="GO" id="GO:0000166">
    <property type="term" value="F:nucleotide binding"/>
    <property type="evidence" value="ECO:0007669"/>
    <property type="project" value="InterPro"/>
</dbReference>
<gene>
    <name evidence="11" type="ORF">AQUCO_00400604v1</name>
</gene>
<dbReference type="Pfam" id="PF01612">
    <property type="entry name" value="DNA_pol_A_exo1"/>
    <property type="match status" value="1"/>
</dbReference>
<keyword evidence="12" id="KW-1185">Reference proteome</keyword>
<dbReference type="PANTHER" id="PTHR12124:SF47">
    <property type="entry name" value="EXOSOME COMPONENT 10"/>
    <property type="match status" value="1"/>
</dbReference>
<protein>
    <recommendedName>
        <fullName evidence="10">HRDC domain-containing protein</fullName>
    </recommendedName>
</protein>
<dbReference type="Pfam" id="PF00570">
    <property type="entry name" value="HRDC"/>
    <property type="match status" value="1"/>
</dbReference>
<dbReference type="GO" id="GO:0071036">
    <property type="term" value="P:nuclear polyadenylation-dependent snoRNA catabolic process"/>
    <property type="evidence" value="ECO:0007669"/>
    <property type="project" value="TreeGrafter"/>
</dbReference>